<dbReference type="GO" id="GO:0006355">
    <property type="term" value="P:regulation of DNA-templated transcription"/>
    <property type="evidence" value="ECO:0007669"/>
    <property type="project" value="InterPro"/>
</dbReference>
<evidence type="ECO:0000256" key="1">
    <source>
        <dbReference type="ARBA" id="ARBA00022741"/>
    </source>
</evidence>
<dbReference type="InterPro" id="IPR027417">
    <property type="entry name" value="P-loop_NTPase"/>
</dbReference>
<evidence type="ECO:0000313" key="5">
    <source>
        <dbReference type="EMBL" id="MCH6265035.1"/>
    </source>
</evidence>
<dbReference type="PROSITE" id="PS50045">
    <property type="entry name" value="SIGMA54_INTERACT_4"/>
    <property type="match status" value="1"/>
</dbReference>
<dbReference type="SUPFAM" id="SSF52540">
    <property type="entry name" value="P-loop containing nucleoside triphosphate hydrolases"/>
    <property type="match status" value="1"/>
</dbReference>
<comment type="caution">
    <text evidence="4">The sequence shown here is derived from an EMBL/GenBank/DDBJ whole genome shotgun (WGS) entry which is preliminary data.</text>
</comment>
<feature type="domain" description="Sigma-54 factor interaction" evidence="3">
    <location>
        <begin position="227"/>
        <end position="448"/>
    </location>
</feature>
<organism evidence="4">
    <name type="scientific">Neobacillus citreus</name>
    <dbReference type="NCBI Taxonomy" id="2833578"/>
    <lineage>
        <taxon>Bacteria</taxon>
        <taxon>Bacillati</taxon>
        <taxon>Bacillota</taxon>
        <taxon>Bacilli</taxon>
        <taxon>Bacillales</taxon>
        <taxon>Bacillaceae</taxon>
        <taxon>Neobacillus</taxon>
    </lineage>
</organism>
<protein>
    <submittedName>
        <fullName evidence="5">Sigma 54-interacting transcriptional regulator</fullName>
    </submittedName>
    <submittedName>
        <fullName evidence="4">Sigma-54-dependent Fis family transcriptional regulator</fullName>
    </submittedName>
</protein>
<dbReference type="AlphaFoldDB" id="A0A942T0T7"/>
<dbReference type="Pfam" id="PF25601">
    <property type="entry name" value="AAA_lid_14"/>
    <property type="match status" value="1"/>
</dbReference>
<reference evidence="4" key="1">
    <citation type="submission" date="2021-05" db="EMBL/GenBank/DDBJ databases">
        <title>Novel Bacillus species.</title>
        <authorList>
            <person name="Liu G."/>
        </authorList>
    </citation>
    <scope>NUCLEOTIDE SEQUENCE</scope>
    <source>
        <strain evidence="4 6">FJAT-50051</strain>
    </source>
</reference>
<sequence length="579" mass="65599">MAKKVLTIISIQDEYLSMISKQLIEIAGDLIRIRPISIKNLSREEISKDDIVLLGSNFIFPLVRPFLPDGAKYVIAERGFNYVNMAKLLSSPKGKNILIVNDTKQNTDETVKALQEAVFEHNYFGYNPDSDIPLNIDYVVTLGEIQLVPEGGFEVIDIGYRVLALETVFEVFKLLGLDCSHFFLTNRYMKSLVAVSNENNNLKTSASYSKWTGEGEGKTAKYFFDDVIANSKAMNDTLYIAKKLAKMSDPVHIFGETGTGKRMLAQAIHNDSLMKDGPYLSINCAGWPPDVLERDFYGTEFDGQITPGLFEMANGGTLCIEEIDELPISLQGRLLQTIEEGQVIRLGGKQPISVQVRIITISTNDLSLLMDENKFRKDLFYYLAVLTCKVPSLSERKEDFESLIQTYLQSHLFHEKLVIPPDMINLLKHYSWPGNVKELFNAVSYMACLVEKELTLESLPFYIKGRLQKNIKESIPLQEMTESELNELILNIEEHGFLEESLAILEIFELGKKQCESFGRTVVKGRLQENGLTLSEQQLRLRLEVLNQLELLNVRQGRSGTTISRKGELFLQMIRLKTT</sequence>
<proteinExistence type="predicted"/>
<accession>A0A942T0T7</accession>
<keyword evidence="2" id="KW-0067">ATP-binding</keyword>
<dbReference type="CDD" id="cd00009">
    <property type="entry name" value="AAA"/>
    <property type="match status" value="1"/>
</dbReference>
<dbReference type="Gene3D" id="1.10.8.60">
    <property type="match status" value="1"/>
</dbReference>
<dbReference type="PANTHER" id="PTHR32071">
    <property type="entry name" value="TRANSCRIPTIONAL REGULATORY PROTEIN"/>
    <property type="match status" value="1"/>
</dbReference>
<dbReference type="Proteomes" id="UP000677265">
    <property type="component" value="Unassembled WGS sequence"/>
</dbReference>
<name>A0A942T0T7_9BACI</name>
<evidence type="ECO:0000313" key="6">
    <source>
        <dbReference type="Proteomes" id="UP000677265"/>
    </source>
</evidence>
<dbReference type="RefSeq" id="WP_213143820.1">
    <property type="nucleotide sequence ID" value="NZ_JAGYPE020000006.1"/>
</dbReference>
<dbReference type="InterPro" id="IPR058031">
    <property type="entry name" value="AAA_lid_NorR"/>
</dbReference>
<dbReference type="EMBL" id="JAGYPE020000006">
    <property type="protein sequence ID" value="MCH6265035.1"/>
    <property type="molecule type" value="Genomic_DNA"/>
</dbReference>
<keyword evidence="6" id="KW-1185">Reference proteome</keyword>
<evidence type="ECO:0000256" key="2">
    <source>
        <dbReference type="ARBA" id="ARBA00022840"/>
    </source>
</evidence>
<evidence type="ECO:0000313" key="4">
    <source>
        <dbReference type="EMBL" id="MBS4183889.1"/>
    </source>
</evidence>
<evidence type="ECO:0000259" key="3">
    <source>
        <dbReference type="PROSITE" id="PS50045"/>
    </source>
</evidence>
<dbReference type="Pfam" id="PF00158">
    <property type="entry name" value="Sigma54_activat"/>
    <property type="match status" value="1"/>
</dbReference>
<dbReference type="InterPro" id="IPR002078">
    <property type="entry name" value="Sigma_54_int"/>
</dbReference>
<dbReference type="PANTHER" id="PTHR32071:SF57">
    <property type="entry name" value="C4-DICARBOXYLATE TRANSPORT TRANSCRIPTIONAL REGULATORY PROTEIN DCTD"/>
    <property type="match status" value="1"/>
</dbReference>
<gene>
    <name evidence="5" type="ORF">KHB02_005795</name>
    <name evidence="4" type="ORF">KHB02_21080</name>
</gene>
<dbReference type="InterPro" id="IPR003593">
    <property type="entry name" value="AAA+_ATPase"/>
</dbReference>
<dbReference type="Gene3D" id="3.40.50.300">
    <property type="entry name" value="P-loop containing nucleotide triphosphate hydrolases"/>
    <property type="match status" value="1"/>
</dbReference>
<dbReference type="SMART" id="SM00382">
    <property type="entry name" value="AAA"/>
    <property type="match status" value="1"/>
</dbReference>
<keyword evidence="1" id="KW-0547">Nucleotide-binding</keyword>
<dbReference type="EMBL" id="JAGYPE010000004">
    <property type="protein sequence ID" value="MBS4183889.1"/>
    <property type="molecule type" value="Genomic_DNA"/>
</dbReference>
<dbReference type="GO" id="GO:0005524">
    <property type="term" value="F:ATP binding"/>
    <property type="evidence" value="ECO:0007669"/>
    <property type="project" value="UniProtKB-KW"/>
</dbReference>